<evidence type="ECO:0000313" key="1">
    <source>
        <dbReference type="EMBL" id="CAG8761816.1"/>
    </source>
</evidence>
<name>A0ACA9QPT7_9GLOM</name>
<dbReference type="Proteomes" id="UP000789702">
    <property type="component" value="Unassembled WGS sequence"/>
</dbReference>
<protein>
    <submittedName>
        <fullName evidence="1">7730_t:CDS:1</fullName>
    </submittedName>
</protein>
<reference evidence="1" key="1">
    <citation type="submission" date="2021-06" db="EMBL/GenBank/DDBJ databases">
        <authorList>
            <person name="Kallberg Y."/>
            <person name="Tangrot J."/>
            <person name="Rosling A."/>
        </authorList>
    </citation>
    <scope>NUCLEOTIDE SEQUENCE</scope>
    <source>
        <strain evidence="1">IL203A</strain>
    </source>
</reference>
<feature type="non-terminal residue" evidence="1">
    <location>
        <position position="1"/>
    </location>
</feature>
<dbReference type="EMBL" id="CAJVPU010051711">
    <property type="protein sequence ID" value="CAG8761816.1"/>
    <property type="molecule type" value="Genomic_DNA"/>
</dbReference>
<gene>
    <name evidence="1" type="ORF">DHETER_LOCUS15309</name>
</gene>
<comment type="caution">
    <text evidence="1">The sequence shown here is derived from an EMBL/GenBank/DDBJ whole genome shotgun (WGS) entry which is preliminary data.</text>
</comment>
<keyword evidence="2" id="KW-1185">Reference proteome</keyword>
<sequence length="40" mass="4439">PTLPLTLEELTTQLTKLDTELLAAIPVKLHSDAKDIINRL</sequence>
<organism evidence="1 2">
    <name type="scientific">Dentiscutata heterogama</name>
    <dbReference type="NCBI Taxonomy" id="1316150"/>
    <lineage>
        <taxon>Eukaryota</taxon>
        <taxon>Fungi</taxon>
        <taxon>Fungi incertae sedis</taxon>
        <taxon>Mucoromycota</taxon>
        <taxon>Glomeromycotina</taxon>
        <taxon>Glomeromycetes</taxon>
        <taxon>Diversisporales</taxon>
        <taxon>Gigasporaceae</taxon>
        <taxon>Dentiscutata</taxon>
    </lineage>
</organism>
<accession>A0ACA9QPT7</accession>
<proteinExistence type="predicted"/>
<evidence type="ECO:0000313" key="2">
    <source>
        <dbReference type="Proteomes" id="UP000789702"/>
    </source>
</evidence>